<protein>
    <submittedName>
        <fullName evidence="3">Uncharacterized protein</fullName>
    </submittedName>
</protein>
<feature type="transmembrane region" description="Helical" evidence="2">
    <location>
        <begin position="63"/>
        <end position="82"/>
    </location>
</feature>
<dbReference type="AlphaFoldDB" id="A0A163KWM2"/>
<feature type="region of interest" description="Disordered" evidence="1">
    <location>
        <begin position="208"/>
        <end position="305"/>
    </location>
</feature>
<feature type="transmembrane region" description="Helical" evidence="2">
    <location>
        <begin position="35"/>
        <end position="56"/>
    </location>
</feature>
<keyword evidence="2" id="KW-0812">Transmembrane</keyword>
<evidence type="ECO:0000256" key="2">
    <source>
        <dbReference type="SAM" id="Phobius"/>
    </source>
</evidence>
<accession>A0A163KWM2</accession>
<evidence type="ECO:0000313" key="3">
    <source>
        <dbReference type="EMBL" id="SAM01030.1"/>
    </source>
</evidence>
<proteinExistence type="predicted"/>
<keyword evidence="4" id="KW-1185">Reference proteome</keyword>
<sequence length="305" mass="33790">MSTRYSSPLDPDAFDSTLPSIPEIYVGYVHPTLVATLRLIFVVATYCFTAVTKLLLMVLRTILWPVYMMARYFIVPPVVFLYQVCRGLYPIAVFLSMAVICGVIIGCCAGFTAEALSSFFINATWGPQPSSKAIDDDICEDAEEEYNEDDMESFDEDDNDYNSNSRNAGYDYLDEYTESPNHGKPSPKTKRSSLSALSSPLSSISSIWNGNQGLDDDSYSDDDGVVDDDDDGSSRYSTTDDYGRTFAPFSNPSTTAPSPSSIRNGAKDKGKQAMHHQHRPSIASYTPINTTRRRANQQKTTHLSE</sequence>
<feature type="compositionally biased region" description="Acidic residues" evidence="1">
    <location>
        <begin position="145"/>
        <end position="160"/>
    </location>
</feature>
<keyword evidence="2" id="KW-1133">Transmembrane helix</keyword>
<feature type="region of interest" description="Disordered" evidence="1">
    <location>
        <begin position="145"/>
        <end position="196"/>
    </location>
</feature>
<feature type="transmembrane region" description="Helical" evidence="2">
    <location>
        <begin position="88"/>
        <end position="111"/>
    </location>
</feature>
<dbReference type="EMBL" id="LT553500">
    <property type="protein sequence ID" value="SAM01030.1"/>
    <property type="molecule type" value="Genomic_DNA"/>
</dbReference>
<reference evidence="3" key="1">
    <citation type="submission" date="2016-04" db="EMBL/GenBank/DDBJ databases">
        <authorList>
            <person name="Evans L.H."/>
            <person name="Alamgir A."/>
            <person name="Owens N."/>
            <person name="Weber N.D."/>
            <person name="Virtaneva K."/>
            <person name="Barbian K."/>
            <person name="Babar A."/>
            <person name="Rosenke K."/>
        </authorList>
    </citation>
    <scope>NUCLEOTIDE SEQUENCE [LARGE SCALE GENOMIC DNA]</scope>
    <source>
        <strain evidence="3">CBS 101.48</strain>
    </source>
</reference>
<keyword evidence="2" id="KW-0472">Membrane</keyword>
<feature type="compositionally biased region" description="Acidic residues" evidence="1">
    <location>
        <begin position="214"/>
        <end position="231"/>
    </location>
</feature>
<dbReference type="Proteomes" id="UP000078561">
    <property type="component" value="Unassembled WGS sequence"/>
</dbReference>
<dbReference type="InParanoid" id="A0A163KWM2"/>
<evidence type="ECO:0000313" key="4">
    <source>
        <dbReference type="Proteomes" id="UP000078561"/>
    </source>
</evidence>
<feature type="compositionally biased region" description="Low complexity" evidence="1">
    <location>
        <begin position="247"/>
        <end position="261"/>
    </location>
</feature>
<gene>
    <name evidence="3" type="primary">ABSGL_06766.1 scaffold 8673</name>
</gene>
<name>A0A163KWM2_ABSGL</name>
<evidence type="ECO:0000256" key="1">
    <source>
        <dbReference type="SAM" id="MobiDB-lite"/>
    </source>
</evidence>
<dbReference type="OrthoDB" id="2270199at2759"/>
<organism evidence="3">
    <name type="scientific">Absidia glauca</name>
    <name type="common">Pin mould</name>
    <dbReference type="NCBI Taxonomy" id="4829"/>
    <lineage>
        <taxon>Eukaryota</taxon>
        <taxon>Fungi</taxon>
        <taxon>Fungi incertae sedis</taxon>
        <taxon>Mucoromycota</taxon>
        <taxon>Mucoromycotina</taxon>
        <taxon>Mucoromycetes</taxon>
        <taxon>Mucorales</taxon>
        <taxon>Cunninghamellaceae</taxon>
        <taxon>Absidia</taxon>
    </lineage>
</organism>